<dbReference type="VEuPathDB" id="AmoebaDB:NF0022440"/>
<dbReference type="AlphaFoldDB" id="A0A6A5BBQ5"/>
<protein>
    <submittedName>
        <fullName evidence="6">Uncharacterized protein</fullName>
    </submittedName>
</protein>
<organism evidence="6 7">
    <name type="scientific">Naegleria fowleri</name>
    <name type="common">Brain eating amoeba</name>
    <dbReference type="NCBI Taxonomy" id="5763"/>
    <lineage>
        <taxon>Eukaryota</taxon>
        <taxon>Discoba</taxon>
        <taxon>Heterolobosea</taxon>
        <taxon>Tetramitia</taxon>
        <taxon>Eutetramitia</taxon>
        <taxon>Vahlkampfiidae</taxon>
        <taxon>Naegleria</taxon>
    </lineage>
</organism>
<gene>
    <name evidence="6" type="ORF">FDP41_006559</name>
</gene>
<evidence type="ECO:0000313" key="7">
    <source>
        <dbReference type="Proteomes" id="UP000444721"/>
    </source>
</evidence>
<dbReference type="Pfam" id="PF10248">
    <property type="entry name" value="Mlf1IP"/>
    <property type="match status" value="1"/>
</dbReference>
<evidence type="ECO:0000256" key="3">
    <source>
        <dbReference type="ARBA" id="ARBA00022490"/>
    </source>
</evidence>
<evidence type="ECO:0000256" key="5">
    <source>
        <dbReference type="SAM" id="MobiDB-lite"/>
    </source>
</evidence>
<reference evidence="6 7" key="1">
    <citation type="journal article" date="2019" name="Sci. Rep.">
        <title>Nanopore sequencing improves the draft genome of the human pathogenic amoeba Naegleria fowleri.</title>
        <authorList>
            <person name="Liechti N."/>
            <person name="Schurch N."/>
            <person name="Bruggmann R."/>
            <person name="Wittwer M."/>
        </authorList>
    </citation>
    <scope>NUCLEOTIDE SEQUENCE [LARGE SCALE GENOMIC DNA]</scope>
    <source>
        <strain evidence="6 7">ATCC 30894</strain>
    </source>
</reference>
<comment type="similarity">
    <text evidence="2">Belongs to the MLF family.</text>
</comment>
<feature type="region of interest" description="Disordered" evidence="5">
    <location>
        <begin position="212"/>
        <end position="242"/>
    </location>
</feature>
<feature type="region of interest" description="Disordered" evidence="5">
    <location>
        <begin position="1"/>
        <end position="76"/>
    </location>
</feature>
<dbReference type="VEuPathDB" id="AmoebaDB:FDP41_006559"/>
<keyword evidence="7" id="KW-1185">Reference proteome</keyword>
<comment type="caution">
    <text evidence="6">The sequence shown here is derived from an EMBL/GenBank/DDBJ whole genome shotgun (WGS) entry which is preliminary data.</text>
</comment>
<dbReference type="RefSeq" id="XP_044559240.1">
    <property type="nucleotide sequence ID" value="XM_044710207.1"/>
</dbReference>
<evidence type="ECO:0000313" key="6">
    <source>
        <dbReference type="EMBL" id="KAF0974527.1"/>
    </source>
</evidence>
<dbReference type="GO" id="GO:0005737">
    <property type="term" value="C:cytoplasm"/>
    <property type="evidence" value="ECO:0007669"/>
    <property type="project" value="UniProtKB-SubCell"/>
</dbReference>
<dbReference type="GeneID" id="68113777"/>
<comment type="subcellular location">
    <subcellularLocation>
        <location evidence="1">Cytoplasm</location>
    </subcellularLocation>
</comment>
<accession>A0A6A5BBQ5</accession>
<proteinExistence type="inferred from homology"/>
<dbReference type="Proteomes" id="UP000444721">
    <property type="component" value="Unassembled WGS sequence"/>
</dbReference>
<dbReference type="OMA" id="QRESTNA"/>
<dbReference type="PANTHER" id="PTHR13105">
    <property type="entry name" value="MYELOID LEUKEMIA FACTOR"/>
    <property type="match status" value="1"/>
</dbReference>
<keyword evidence="4" id="KW-0597">Phosphoprotein</keyword>
<dbReference type="EMBL" id="VFQX01000052">
    <property type="protein sequence ID" value="KAF0974527.1"/>
    <property type="molecule type" value="Genomic_DNA"/>
</dbReference>
<dbReference type="InterPro" id="IPR019376">
    <property type="entry name" value="Myeloid_leukemia_factor"/>
</dbReference>
<dbReference type="VEuPathDB" id="AmoebaDB:NfTy_089010"/>
<name>A0A6A5BBQ5_NAEFO</name>
<evidence type="ECO:0000256" key="4">
    <source>
        <dbReference type="ARBA" id="ARBA00022553"/>
    </source>
</evidence>
<feature type="compositionally biased region" description="Basic and acidic residues" evidence="5">
    <location>
        <begin position="1"/>
        <end position="13"/>
    </location>
</feature>
<sequence>MKRTHPRQEKGPTFEELSDDENHHEEHSSSSGAGSVRYEDPDDDAVNTHHRRHHRSSSQPRQRESTNAQRSDRARDPFAIRSFFDNDPFFSNPFGHFSSMMQRADEMFRNFDQHFERQMAMGDNVVCYSSTTTTTSSDGVTKTKRTVKDSRTGTEKVSVIKAVGDKRSVMEKIKDKEGREEITKRLENVTEEEDFEKEWKERSKSLPKFRKGSAGIGGYLGYSRGNDSKSSGNKALGYEKKY</sequence>
<evidence type="ECO:0000256" key="1">
    <source>
        <dbReference type="ARBA" id="ARBA00004496"/>
    </source>
</evidence>
<evidence type="ECO:0000256" key="2">
    <source>
        <dbReference type="ARBA" id="ARBA00008332"/>
    </source>
</evidence>
<keyword evidence="3" id="KW-0963">Cytoplasm</keyword>
<dbReference type="OrthoDB" id="8707547at2759"/>